<dbReference type="SUPFAM" id="SSF48452">
    <property type="entry name" value="TPR-like"/>
    <property type="match status" value="1"/>
</dbReference>
<dbReference type="Gene3D" id="1.25.40.10">
    <property type="entry name" value="Tetratricopeptide repeat domain"/>
    <property type="match status" value="2"/>
</dbReference>
<comment type="caution">
    <text evidence="1">The sequence shown here is derived from an EMBL/GenBank/DDBJ whole genome shotgun (WGS) entry which is preliminary data.</text>
</comment>
<protein>
    <submittedName>
        <fullName evidence="1">Uncharacterized protein</fullName>
    </submittedName>
</protein>
<proteinExistence type="predicted"/>
<gene>
    <name evidence="1" type="ORF">S01H4_07079</name>
</gene>
<dbReference type="InterPro" id="IPR019734">
    <property type="entry name" value="TPR_rpt"/>
</dbReference>
<reference evidence="1" key="1">
    <citation type="journal article" date="2014" name="Front. Microbiol.">
        <title>High frequency of phylogenetically diverse reductive dehalogenase-homologous genes in deep subseafloor sedimentary metagenomes.</title>
        <authorList>
            <person name="Kawai M."/>
            <person name="Futagami T."/>
            <person name="Toyoda A."/>
            <person name="Takaki Y."/>
            <person name="Nishi S."/>
            <person name="Hori S."/>
            <person name="Arai W."/>
            <person name="Tsubouchi T."/>
            <person name="Morono Y."/>
            <person name="Uchiyama I."/>
            <person name="Ito T."/>
            <person name="Fujiyama A."/>
            <person name="Inagaki F."/>
            <person name="Takami H."/>
        </authorList>
    </citation>
    <scope>NUCLEOTIDE SEQUENCE</scope>
    <source>
        <strain evidence="1">Expedition CK06-06</strain>
    </source>
</reference>
<dbReference type="AlphaFoldDB" id="X0ZFD7"/>
<accession>X0ZFD7</accession>
<dbReference type="Pfam" id="PF13181">
    <property type="entry name" value="TPR_8"/>
    <property type="match status" value="1"/>
</dbReference>
<dbReference type="SMART" id="SM00028">
    <property type="entry name" value="TPR"/>
    <property type="match status" value="3"/>
</dbReference>
<name>X0ZFD7_9ZZZZ</name>
<dbReference type="InterPro" id="IPR011990">
    <property type="entry name" value="TPR-like_helical_dom_sf"/>
</dbReference>
<evidence type="ECO:0000313" key="1">
    <source>
        <dbReference type="EMBL" id="GAG59028.1"/>
    </source>
</evidence>
<sequence length="257" mass="28937">MKKLFSQIKKWYGEPGHHSNLQINTDIALTGNSIEEILLLSSLIAQGQSVAFISGPQNAHKIIPHPTNISLSNDDFFRQLAKIAGFQHEITNNESELWNDRGNLLYEFGWKLESVECFLRAIALDSNLSPTWVNLGRYFMDPEIMDLAVARNCLERALEINPSDDAALANMGGVEVAQKNFKKAIEFCAKSIEVNNDNFVAHYYAGVSCMALSNGVDNNLIRSALSHFKSCQNLLSQKPDAEEILKRYIKWCNDRLE</sequence>
<dbReference type="EMBL" id="BART01002269">
    <property type="protein sequence ID" value="GAG59028.1"/>
    <property type="molecule type" value="Genomic_DNA"/>
</dbReference>
<organism evidence="1">
    <name type="scientific">marine sediment metagenome</name>
    <dbReference type="NCBI Taxonomy" id="412755"/>
    <lineage>
        <taxon>unclassified sequences</taxon>
        <taxon>metagenomes</taxon>
        <taxon>ecological metagenomes</taxon>
    </lineage>
</organism>